<feature type="compositionally biased region" description="Basic and acidic residues" evidence="1">
    <location>
        <begin position="341"/>
        <end position="352"/>
    </location>
</feature>
<reference evidence="3" key="1">
    <citation type="submission" date="2016-11" db="EMBL/GenBank/DDBJ databases">
        <authorList>
            <person name="Varghese N."/>
            <person name="Submissions S."/>
        </authorList>
    </citation>
    <scope>NUCLEOTIDE SEQUENCE [LARGE SCALE GENOMIC DNA]</scope>
    <source>
        <strain evidence="3">DSM 26884</strain>
    </source>
</reference>
<accession>A0A1M6L3V7</accession>
<evidence type="ECO:0000313" key="3">
    <source>
        <dbReference type="Proteomes" id="UP000184192"/>
    </source>
</evidence>
<dbReference type="RefSeq" id="WP_025833828.1">
    <property type="nucleotide sequence ID" value="NZ_FQZN01000044.1"/>
</dbReference>
<keyword evidence="2" id="KW-0378">Hydrolase</keyword>
<organism evidence="2 3">
    <name type="scientific">Bacteroides stercorirosoris</name>
    <dbReference type="NCBI Taxonomy" id="871324"/>
    <lineage>
        <taxon>Bacteria</taxon>
        <taxon>Pseudomonadati</taxon>
        <taxon>Bacteroidota</taxon>
        <taxon>Bacteroidia</taxon>
        <taxon>Bacteroidales</taxon>
        <taxon>Bacteroidaceae</taxon>
        <taxon>Bacteroides</taxon>
    </lineage>
</organism>
<dbReference type="eggNOG" id="ENOG5033Q1Y">
    <property type="taxonomic scope" value="Bacteria"/>
</dbReference>
<dbReference type="GeneID" id="92714528"/>
<evidence type="ECO:0000256" key="1">
    <source>
        <dbReference type="SAM" id="MobiDB-lite"/>
    </source>
</evidence>
<evidence type="ECO:0000313" key="2">
    <source>
        <dbReference type="EMBL" id="SHJ65898.1"/>
    </source>
</evidence>
<dbReference type="Proteomes" id="UP000184192">
    <property type="component" value="Unassembled WGS sequence"/>
</dbReference>
<gene>
    <name evidence="2" type="ORF">SAMN05444350_1446</name>
</gene>
<sequence length="385" mass="41919">MEPKIPVYECKIMGTDNTGIFAISFVDVPANECNFVALNKQCPVKLALDKQKQILTGVVLVPDQLIYRYDDALGEYYIKFTAQDIEKIALKMMKTGLALSTTTHQHEKPLKGNYLTEIWIVSNSKQDKAAALGLGELPVGTLMASYKIEDPAYWRTEVLTGNVKGFSLEGIFNFNSVKMKKDVKTAAQMAAKKPKLTAFGLALQKMGIPVVMEGETEAATEDLVDEAAKDEVDAGDPFLIFELADGNEVWVDADGFATLDGEQMAAGEHALADGNFIVIDDTGMLVVTQPEADSVEPEAAAAELAKKAKLAKARAKQYLAKAGTKEAKIAALEKQIAELKKQPSTDKAEARVDGGCTGGKKPEEMTYTEKMAAVIRSRNERKKKK</sequence>
<dbReference type="AlphaFoldDB" id="A0A1M6L3V7"/>
<dbReference type="EMBL" id="FQZN01000044">
    <property type="protein sequence ID" value="SHJ65898.1"/>
    <property type="molecule type" value="Genomic_DNA"/>
</dbReference>
<feature type="region of interest" description="Disordered" evidence="1">
    <location>
        <begin position="341"/>
        <end position="368"/>
    </location>
</feature>
<protein>
    <submittedName>
        <fullName evidence="2">Putative phage serine protease XkdF</fullName>
    </submittedName>
</protein>
<keyword evidence="3" id="KW-1185">Reference proteome</keyword>
<name>A0A1M6L3V7_9BACE</name>
<keyword evidence="2" id="KW-0645">Protease</keyword>
<dbReference type="GO" id="GO:0006508">
    <property type="term" value="P:proteolysis"/>
    <property type="evidence" value="ECO:0007669"/>
    <property type="project" value="UniProtKB-KW"/>
</dbReference>
<proteinExistence type="predicted"/>
<dbReference type="GO" id="GO:0008233">
    <property type="term" value="F:peptidase activity"/>
    <property type="evidence" value="ECO:0007669"/>
    <property type="project" value="UniProtKB-KW"/>
</dbReference>